<organism evidence="1 2">
    <name type="scientific">Corchorus olitorius</name>
    <dbReference type="NCBI Taxonomy" id="93759"/>
    <lineage>
        <taxon>Eukaryota</taxon>
        <taxon>Viridiplantae</taxon>
        <taxon>Streptophyta</taxon>
        <taxon>Embryophyta</taxon>
        <taxon>Tracheophyta</taxon>
        <taxon>Spermatophyta</taxon>
        <taxon>Magnoliopsida</taxon>
        <taxon>eudicotyledons</taxon>
        <taxon>Gunneridae</taxon>
        <taxon>Pentapetalae</taxon>
        <taxon>rosids</taxon>
        <taxon>malvids</taxon>
        <taxon>Malvales</taxon>
        <taxon>Malvaceae</taxon>
        <taxon>Grewioideae</taxon>
        <taxon>Apeibeae</taxon>
        <taxon>Corchorus</taxon>
    </lineage>
</organism>
<gene>
    <name evidence="1" type="ORF">COLO4_31380</name>
</gene>
<protein>
    <submittedName>
        <fullName evidence="1">Uncharacterized protein</fullName>
    </submittedName>
</protein>
<sequence>MSNQDRGPREWLVGKAKEEVNKVCEAGNDPFGVPRCYLSADPRADLCRNGLFSEKLRKRSRQVSDIRCDYYPLAHSGAGDLLRSVMEAIPGFLVCEKSNLSPVGSTLTALMTVSASWCGIWELFFRNGKKWLQFKKTGKDEMASKRKRSPEYSTRSPSEGTGIALRERYESMLPGTFLSRLDCWEVVSRTFQECIRMPFYGLVFHGERTGLDTLVVLNRESRFQRGCSVNGDYFGRDAVMTAGPPSLTATPYCGSD</sequence>
<accession>A0A1R3H4H7</accession>
<reference evidence="2" key="1">
    <citation type="submission" date="2013-09" db="EMBL/GenBank/DDBJ databases">
        <title>Corchorus olitorius genome sequencing.</title>
        <authorList>
            <person name="Alam M."/>
            <person name="Haque M.S."/>
            <person name="Islam M.S."/>
            <person name="Emdad E.M."/>
            <person name="Islam M.M."/>
            <person name="Ahmed B."/>
            <person name="Halim A."/>
            <person name="Hossen Q.M.M."/>
            <person name="Hossain M.Z."/>
            <person name="Ahmed R."/>
            <person name="Khan M.M."/>
            <person name="Islam R."/>
            <person name="Rashid M.M."/>
            <person name="Khan S.A."/>
            <person name="Rahman M.S."/>
            <person name="Alam M."/>
            <person name="Yahiya A.S."/>
            <person name="Khan M.S."/>
            <person name="Azam M.S."/>
            <person name="Haque T."/>
            <person name="Lashkar M.Z.H."/>
            <person name="Akhand A.I."/>
            <person name="Morshed G."/>
            <person name="Roy S."/>
            <person name="Uddin K.S."/>
            <person name="Rabeya T."/>
            <person name="Hossain A.S."/>
            <person name="Chowdhury A."/>
            <person name="Snigdha A.R."/>
            <person name="Mortoza M.S."/>
            <person name="Matin S.A."/>
            <person name="Hoque S.M.E."/>
            <person name="Islam M.K."/>
            <person name="Roy D.K."/>
            <person name="Haider R."/>
            <person name="Moosa M.M."/>
            <person name="Elias S.M."/>
            <person name="Hasan A.M."/>
            <person name="Jahan S."/>
            <person name="Shafiuddin M."/>
            <person name="Mahmood N."/>
            <person name="Shommy N.S."/>
        </authorList>
    </citation>
    <scope>NUCLEOTIDE SEQUENCE [LARGE SCALE GENOMIC DNA]</scope>
    <source>
        <strain evidence="2">cv. O-4</strain>
    </source>
</reference>
<name>A0A1R3H4H7_9ROSI</name>
<proteinExistence type="predicted"/>
<evidence type="ECO:0000313" key="1">
    <source>
        <dbReference type="EMBL" id="OMO65232.1"/>
    </source>
</evidence>
<dbReference type="Proteomes" id="UP000187203">
    <property type="component" value="Unassembled WGS sequence"/>
</dbReference>
<evidence type="ECO:0000313" key="2">
    <source>
        <dbReference type="Proteomes" id="UP000187203"/>
    </source>
</evidence>
<dbReference type="EMBL" id="AWUE01020852">
    <property type="protein sequence ID" value="OMO65232.1"/>
    <property type="molecule type" value="Genomic_DNA"/>
</dbReference>
<comment type="caution">
    <text evidence="1">The sequence shown here is derived from an EMBL/GenBank/DDBJ whole genome shotgun (WGS) entry which is preliminary data.</text>
</comment>
<dbReference type="AlphaFoldDB" id="A0A1R3H4H7"/>
<keyword evidence="2" id="KW-1185">Reference proteome</keyword>